<dbReference type="GO" id="GO:0016787">
    <property type="term" value="F:hydrolase activity"/>
    <property type="evidence" value="ECO:0007669"/>
    <property type="project" value="UniProtKB-KW"/>
</dbReference>
<dbReference type="Pfam" id="PF00702">
    <property type="entry name" value="Hydrolase"/>
    <property type="match status" value="1"/>
</dbReference>
<reference evidence="2 3" key="1">
    <citation type="journal article" date="2018" name="IMA Fungus">
        <title>IMA Genome-F 9: Draft genome sequence of Annulohypoxylon stygium, Aspergillus mulundensis, Berkeleyomyces basicola (syn. Thielaviopsis basicola), Ceratocystis smalleyi, two Cercospora beticola strains, Coleophoma cylindrospora, Fusarium fracticaudum, Phialophora cf. hyalina, and Morchella septimelata.</title>
        <authorList>
            <person name="Wingfield B.D."/>
            <person name="Bills G.F."/>
            <person name="Dong Y."/>
            <person name="Huang W."/>
            <person name="Nel W.J."/>
            <person name="Swalarsk-Parry B.S."/>
            <person name="Vaghefi N."/>
            <person name="Wilken P.M."/>
            <person name="An Z."/>
            <person name="de Beer Z.W."/>
            <person name="De Vos L."/>
            <person name="Chen L."/>
            <person name="Duong T.A."/>
            <person name="Gao Y."/>
            <person name="Hammerbacher A."/>
            <person name="Kikkert J.R."/>
            <person name="Li Y."/>
            <person name="Li H."/>
            <person name="Li K."/>
            <person name="Li Q."/>
            <person name="Liu X."/>
            <person name="Ma X."/>
            <person name="Naidoo K."/>
            <person name="Pethybridge S.J."/>
            <person name="Sun J."/>
            <person name="Steenkamp E.T."/>
            <person name="van der Nest M.A."/>
            <person name="van Wyk S."/>
            <person name="Wingfield M.J."/>
            <person name="Xiong C."/>
            <person name="Yue Q."/>
            <person name="Zhang X."/>
        </authorList>
    </citation>
    <scope>NUCLEOTIDE SEQUENCE [LARGE SCALE GENOMIC DNA]</scope>
    <source>
        <strain evidence="2 3">BP6252</strain>
    </source>
</reference>
<dbReference type="SUPFAM" id="SSF56784">
    <property type="entry name" value="HAD-like"/>
    <property type="match status" value="1"/>
</dbReference>
<dbReference type="Gene3D" id="3.40.50.1000">
    <property type="entry name" value="HAD superfamily/HAD-like"/>
    <property type="match status" value="1"/>
</dbReference>
<evidence type="ECO:0000313" key="2">
    <source>
        <dbReference type="EMBL" id="RDW74887.1"/>
    </source>
</evidence>
<evidence type="ECO:0000313" key="3">
    <source>
        <dbReference type="Proteomes" id="UP000256645"/>
    </source>
</evidence>
<dbReference type="InterPro" id="IPR023214">
    <property type="entry name" value="HAD_sf"/>
</dbReference>
<dbReference type="InterPro" id="IPR036412">
    <property type="entry name" value="HAD-like_sf"/>
</dbReference>
<evidence type="ECO:0000256" key="1">
    <source>
        <dbReference type="ARBA" id="ARBA00022801"/>
    </source>
</evidence>
<accession>A0A3D8RLF5</accession>
<dbReference type="InterPro" id="IPR051540">
    <property type="entry name" value="S-2-haloacid_dehalogenase"/>
</dbReference>
<organism evidence="2 3">
    <name type="scientific">Coleophoma cylindrospora</name>
    <dbReference type="NCBI Taxonomy" id="1849047"/>
    <lineage>
        <taxon>Eukaryota</taxon>
        <taxon>Fungi</taxon>
        <taxon>Dikarya</taxon>
        <taxon>Ascomycota</taxon>
        <taxon>Pezizomycotina</taxon>
        <taxon>Leotiomycetes</taxon>
        <taxon>Helotiales</taxon>
        <taxon>Dermateaceae</taxon>
        <taxon>Coleophoma</taxon>
    </lineage>
</organism>
<dbReference type="EMBL" id="PDLM01000006">
    <property type="protein sequence ID" value="RDW74887.1"/>
    <property type="molecule type" value="Genomic_DNA"/>
</dbReference>
<dbReference type="Proteomes" id="UP000256645">
    <property type="component" value="Unassembled WGS sequence"/>
</dbReference>
<gene>
    <name evidence="2" type="ORF">BP6252_06029</name>
</gene>
<sequence>MPLDLTEYKVLSFDIYGTLINWEKGIYEQLLELLGGPEVERAIGATSAEGMRHDLLSMYHQFERTLQKSYPDMEYQTVLQEIYNLIAERLELPADQEKAQEFGASIEKWPAFSDTVEAMQMLSRHYKLVVLSNVDENSFAGTRRGPLYGVKFNAIYIASSIGSYKPDLANFEYLIEHVQKDFGVQKDKILHVAHSLLHDHVPAKKIGLRPGVWIERRGRRAIMNGDVDGLIERGRVDFGATYKNLGEFAMAVEKAFEGRRK</sequence>
<dbReference type="OrthoDB" id="444127at2759"/>
<protein>
    <submittedName>
        <fullName evidence="2">Uncharacterized protein</fullName>
    </submittedName>
</protein>
<proteinExistence type="predicted"/>
<keyword evidence="1" id="KW-0378">Hydrolase</keyword>
<dbReference type="PANTHER" id="PTHR43316">
    <property type="entry name" value="HYDROLASE, HALOACID DELAHOGENASE-RELATED"/>
    <property type="match status" value="1"/>
</dbReference>
<dbReference type="AlphaFoldDB" id="A0A3D8RLF5"/>
<keyword evidence="3" id="KW-1185">Reference proteome</keyword>
<dbReference type="PANTHER" id="PTHR43316:SF9">
    <property type="entry name" value="ACID DEHALOGENASE, PUTATIVE (AFU_ORTHOLOGUE AFUA_6G14460)-RELATED"/>
    <property type="match status" value="1"/>
</dbReference>
<comment type="caution">
    <text evidence="2">The sequence shown here is derived from an EMBL/GenBank/DDBJ whole genome shotgun (WGS) entry which is preliminary data.</text>
</comment>
<name>A0A3D8RLF5_9HELO</name>
<dbReference type="Gene3D" id="1.10.150.750">
    <property type="match status" value="1"/>
</dbReference>